<proteinExistence type="predicted"/>
<organism evidence="2 3">
    <name type="scientific">Marasmius oreades</name>
    <name type="common">fairy-ring Marasmius</name>
    <dbReference type="NCBI Taxonomy" id="181124"/>
    <lineage>
        <taxon>Eukaryota</taxon>
        <taxon>Fungi</taxon>
        <taxon>Dikarya</taxon>
        <taxon>Basidiomycota</taxon>
        <taxon>Agaricomycotina</taxon>
        <taxon>Agaricomycetes</taxon>
        <taxon>Agaricomycetidae</taxon>
        <taxon>Agaricales</taxon>
        <taxon>Marasmiineae</taxon>
        <taxon>Marasmiaceae</taxon>
        <taxon>Marasmius</taxon>
    </lineage>
</organism>
<feature type="region of interest" description="Disordered" evidence="1">
    <location>
        <begin position="1"/>
        <end position="37"/>
    </location>
</feature>
<dbReference type="AlphaFoldDB" id="A0A9P7UY85"/>
<evidence type="ECO:0000313" key="3">
    <source>
        <dbReference type="Proteomes" id="UP001049176"/>
    </source>
</evidence>
<evidence type="ECO:0000256" key="1">
    <source>
        <dbReference type="SAM" id="MobiDB-lite"/>
    </source>
</evidence>
<name>A0A9P7UY85_9AGAR</name>
<feature type="region of interest" description="Disordered" evidence="1">
    <location>
        <begin position="89"/>
        <end position="130"/>
    </location>
</feature>
<comment type="caution">
    <text evidence="2">The sequence shown here is derived from an EMBL/GenBank/DDBJ whole genome shotgun (WGS) entry which is preliminary data.</text>
</comment>
<protein>
    <submittedName>
        <fullName evidence="2">Uncharacterized protein</fullName>
    </submittedName>
</protein>
<dbReference type="Proteomes" id="UP001049176">
    <property type="component" value="Chromosome 2"/>
</dbReference>
<reference evidence="2" key="1">
    <citation type="journal article" date="2021" name="Genome Biol. Evol.">
        <title>The assembled and annotated genome of the fairy-ring fungus Marasmius oreades.</title>
        <authorList>
            <person name="Hiltunen M."/>
            <person name="Ament-Velasquez S.L."/>
            <person name="Johannesson H."/>
        </authorList>
    </citation>
    <scope>NUCLEOTIDE SEQUENCE</scope>
    <source>
        <strain evidence="2">03SP1</strain>
    </source>
</reference>
<dbReference type="RefSeq" id="XP_043013350.1">
    <property type="nucleotide sequence ID" value="XM_043148748.1"/>
</dbReference>
<dbReference type="OrthoDB" id="3230513at2759"/>
<dbReference type="KEGG" id="more:E1B28_004286"/>
<dbReference type="EMBL" id="CM032182">
    <property type="protein sequence ID" value="KAG7096880.1"/>
    <property type="molecule type" value="Genomic_DNA"/>
</dbReference>
<sequence length="306" mass="33655">MEFHTPPPVRREKSYRKPVPVYIPSPPASPNAPSTSLLPLSPMVVYSSQRESIPPLPADWKTMLQRAMYLDMETETTPPLELKTQDEAGERLNDPPAGGVPVPQRPRSPRRRLPQAFRPPTPPLSRKRKFRDEDALSILVAQPSSSETNATDTALRRFPAKLEPLRYMPANPTQPSLSARTSFRTERSAVSSLTLVTPGSHGCGTVRSAQRHDSDDPTLDQWHDLPVLPMHVVKLPSGKVEIGKHLTSAASETTWRGRIDCLTSLVKNGFLAFTGALKHALCGCFAGLSCNVITVFLPKSTNGRTT</sequence>
<keyword evidence="3" id="KW-1185">Reference proteome</keyword>
<evidence type="ECO:0000313" key="2">
    <source>
        <dbReference type="EMBL" id="KAG7096880.1"/>
    </source>
</evidence>
<gene>
    <name evidence="2" type="ORF">E1B28_004286</name>
</gene>
<accession>A0A9P7UY85</accession>
<dbReference type="GeneID" id="66073362"/>
<feature type="compositionally biased region" description="Pro residues" evidence="1">
    <location>
        <begin position="21"/>
        <end position="30"/>
    </location>
</feature>